<dbReference type="EMBL" id="CP004044">
    <property type="protein sequence ID" value="AGC67556.1"/>
    <property type="molecule type" value="Genomic_DNA"/>
</dbReference>
<dbReference type="NCBIfam" id="TIGR02849">
    <property type="entry name" value="spore_III_AD"/>
    <property type="match status" value="1"/>
</dbReference>
<protein>
    <submittedName>
        <fullName evidence="2">Stage III sporulation protein AD</fullName>
    </submittedName>
</protein>
<dbReference type="PATRIC" id="fig|1121335.3.peg.518"/>
<evidence type="ECO:0000256" key="1">
    <source>
        <dbReference type="SAM" id="Phobius"/>
    </source>
</evidence>
<keyword evidence="3" id="KW-1185">Reference proteome</keyword>
<gene>
    <name evidence="2" type="primary">spoIIIAD1</name>
    <name evidence="2" type="ordered locus">Cst_c05340</name>
</gene>
<organism evidence="2 3">
    <name type="scientific">Thermoclostridium stercorarium (strain ATCC 35414 / DSM 8532 / NCIMB 11754)</name>
    <name type="common">Clostridium stercorarium</name>
    <dbReference type="NCBI Taxonomy" id="1121335"/>
    <lineage>
        <taxon>Bacteria</taxon>
        <taxon>Bacillati</taxon>
        <taxon>Bacillota</taxon>
        <taxon>Clostridia</taxon>
        <taxon>Eubacteriales</taxon>
        <taxon>Oscillospiraceae</taxon>
        <taxon>Thermoclostridium</taxon>
    </lineage>
</organism>
<feature type="transmembrane region" description="Helical" evidence="1">
    <location>
        <begin position="65"/>
        <end position="85"/>
    </location>
</feature>
<proteinExistence type="predicted"/>
<dbReference type="KEGG" id="csd:Clst_0508"/>
<reference evidence="2 3" key="1">
    <citation type="journal article" date="2013" name="Genome Announc.">
        <title>Complete genome sequence of Clostridium stercorarium subsp. stercorarium strain DSM 8532, a thermophilic degrader of plant cell wall fibers.</title>
        <authorList>
            <person name="Poehlein A."/>
            <person name="Zverlov V.V."/>
            <person name="Daniel R."/>
            <person name="Schwarz W.H."/>
            <person name="Liebl W."/>
        </authorList>
    </citation>
    <scope>NUCLEOTIDE SEQUENCE [LARGE SCALE GENOMIC DNA]</scope>
    <source>
        <strain evidence="3">ATCC 35414 / DSM 8532 / NCIMB 11754</strain>
    </source>
</reference>
<evidence type="ECO:0000313" key="3">
    <source>
        <dbReference type="Proteomes" id="UP000011220"/>
    </source>
</evidence>
<sequence length="127" mass="13764">MELIKIGVLGITSAILILVIRNQRPEIGIQISLVFGAMVMIFLASRIKAVLDLIEIYVERANIGGIYITTLFKVIGMAYITEFAAESCRDASQNAIASKIELAGRILIIITAMPVITSVMSIIIGLL</sequence>
<dbReference type="Pfam" id="PF06686">
    <property type="entry name" value="SpoIIIAC"/>
    <property type="match status" value="2"/>
</dbReference>
<keyword evidence="1" id="KW-0472">Membrane</keyword>
<name>L7VM25_THES1</name>
<dbReference type="STRING" id="1121335.Cst_c05340"/>
<evidence type="ECO:0000313" key="2">
    <source>
        <dbReference type="EMBL" id="AGC67556.1"/>
    </source>
</evidence>
<dbReference type="InterPro" id="IPR025664">
    <property type="entry name" value="Spore_III_AC/AD"/>
</dbReference>
<feature type="transmembrane region" description="Helical" evidence="1">
    <location>
        <begin position="27"/>
        <end position="45"/>
    </location>
</feature>
<dbReference type="AlphaFoldDB" id="L7VM25"/>
<dbReference type="KEGG" id="css:Cst_c05340"/>
<keyword evidence="1" id="KW-1133">Transmembrane helix</keyword>
<feature type="transmembrane region" description="Helical" evidence="1">
    <location>
        <begin position="6"/>
        <end position="22"/>
    </location>
</feature>
<dbReference type="Proteomes" id="UP000011220">
    <property type="component" value="Chromosome"/>
</dbReference>
<keyword evidence="1" id="KW-0812">Transmembrane</keyword>
<feature type="transmembrane region" description="Helical" evidence="1">
    <location>
        <begin position="106"/>
        <end position="126"/>
    </location>
</feature>
<dbReference type="InterPro" id="IPR014211">
    <property type="entry name" value="Spore_III_AD"/>
</dbReference>
<accession>L7VM25</accession>
<dbReference type="RefSeq" id="WP_015358248.1">
    <property type="nucleotide sequence ID" value="NC_020134.1"/>
</dbReference>